<sequence length="157" mass="17941">MNGSSPNLNGADINLLSSESDNAIPDEDGLDVDEELRFFRAKRRNKRNPNPRRKKDCDSDDSTDVLDVDAVRGVDLPGRRKSKKVRYDNECEIAIFELGMIFESAKEFRIALAKYAIEYKVQIKLRPNEAHRGFHAAVNEVLPNAKVRRCARHIWSN</sequence>
<feature type="compositionally biased region" description="Basic residues" evidence="1">
    <location>
        <begin position="41"/>
        <end position="54"/>
    </location>
</feature>
<feature type="region of interest" description="Disordered" evidence="1">
    <location>
        <begin position="41"/>
        <end position="63"/>
    </location>
</feature>
<feature type="region of interest" description="Disordered" evidence="1">
    <location>
        <begin position="1"/>
        <end position="28"/>
    </location>
</feature>
<evidence type="ECO:0000313" key="3">
    <source>
        <dbReference type="Proteomes" id="UP000823775"/>
    </source>
</evidence>
<comment type="caution">
    <text evidence="2">The sequence shown here is derived from an EMBL/GenBank/DDBJ whole genome shotgun (WGS) entry which is preliminary data.</text>
</comment>
<reference evidence="2 3" key="1">
    <citation type="journal article" date="2021" name="BMC Genomics">
        <title>Datura genome reveals duplications of psychoactive alkaloid biosynthetic genes and high mutation rate following tissue culture.</title>
        <authorList>
            <person name="Rajewski A."/>
            <person name="Carter-House D."/>
            <person name="Stajich J."/>
            <person name="Litt A."/>
        </authorList>
    </citation>
    <scope>NUCLEOTIDE SEQUENCE [LARGE SCALE GENOMIC DNA]</scope>
    <source>
        <strain evidence="2">AR-01</strain>
    </source>
</reference>
<protein>
    <recommendedName>
        <fullName evidence="4">Transposase MuDR plant domain-containing protein</fullName>
    </recommendedName>
</protein>
<name>A0ABS8V7I3_DATST</name>
<dbReference type="EMBL" id="JACEIK010003546">
    <property type="protein sequence ID" value="MCD9642145.1"/>
    <property type="molecule type" value="Genomic_DNA"/>
</dbReference>
<organism evidence="2 3">
    <name type="scientific">Datura stramonium</name>
    <name type="common">Jimsonweed</name>
    <name type="synonym">Common thornapple</name>
    <dbReference type="NCBI Taxonomy" id="4076"/>
    <lineage>
        <taxon>Eukaryota</taxon>
        <taxon>Viridiplantae</taxon>
        <taxon>Streptophyta</taxon>
        <taxon>Embryophyta</taxon>
        <taxon>Tracheophyta</taxon>
        <taxon>Spermatophyta</taxon>
        <taxon>Magnoliopsida</taxon>
        <taxon>eudicotyledons</taxon>
        <taxon>Gunneridae</taxon>
        <taxon>Pentapetalae</taxon>
        <taxon>asterids</taxon>
        <taxon>lamiids</taxon>
        <taxon>Solanales</taxon>
        <taxon>Solanaceae</taxon>
        <taxon>Solanoideae</taxon>
        <taxon>Datureae</taxon>
        <taxon>Datura</taxon>
    </lineage>
</organism>
<evidence type="ECO:0000313" key="2">
    <source>
        <dbReference type="EMBL" id="MCD9642145.1"/>
    </source>
</evidence>
<keyword evidence="3" id="KW-1185">Reference proteome</keyword>
<evidence type="ECO:0008006" key="4">
    <source>
        <dbReference type="Google" id="ProtNLM"/>
    </source>
</evidence>
<gene>
    <name evidence="2" type="ORF">HAX54_028813</name>
</gene>
<evidence type="ECO:0000256" key="1">
    <source>
        <dbReference type="SAM" id="MobiDB-lite"/>
    </source>
</evidence>
<proteinExistence type="predicted"/>
<accession>A0ABS8V7I3</accession>
<dbReference type="Proteomes" id="UP000823775">
    <property type="component" value="Unassembled WGS sequence"/>
</dbReference>